<dbReference type="EMBL" id="JH993022">
    <property type="protein sequence ID" value="EKX41570.1"/>
    <property type="molecule type" value="Genomic_DNA"/>
</dbReference>
<dbReference type="OrthoDB" id="10450125at2759"/>
<dbReference type="PaxDb" id="55529-EKX41570"/>
<accession>L1J0E9</accession>
<feature type="region of interest" description="Disordered" evidence="1">
    <location>
        <begin position="151"/>
        <end position="175"/>
    </location>
</feature>
<evidence type="ECO:0000313" key="4">
    <source>
        <dbReference type="Proteomes" id="UP000011087"/>
    </source>
</evidence>
<dbReference type="AlphaFoldDB" id="L1J0E9"/>
<reference evidence="3" key="3">
    <citation type="submission" date="2015-06" db="UniProtKB">
        <authorList>
            <consortium name="EnsemblProtists"/>
        </authorList>
    </citation>
    <scope>IDENTIFICATION</scope>
</reference>
<sequence length="175" mass="19534">MVRAVHHEALRRPAAAIVFSAAAALVAICCLMVLSNAHSNIVFHNKQQTSLEQQKLWENYFPGYKAIRARYERTKLLYNAHMKRMGAPQVQKGEELHSKSIANPYIFCKRSFPPVSDYDQAEFHSCLDALGVKRINLQNVGDSQVATDITGAPAGYHQHDGPNSLSPGSDGWSRW</sequence>
<dbReference type="HOGENOM" id="CLU_1535400_0_0_1"/>
<evidence type="ECO:0000313" key="2">
    <source>
        <dbReference type="EMBL" id="EKX41570.1"/>
    </source>
</evidence>
<gene>
    <name evidence="2" type="ORF">GUITHDRAFT_153779</name>
</gene>
<evidence type="ECO:0000256" key="1">
    <source>
        <dbReference type="SAM" id="MobiDB-lite"/>
    </source>
</evidence>
<name>L1J0E9_GUITC</name>
<dbReference type="EnsemblProtists" id="EKX41570">
    <property type="protein sequence ID" value="EKX41570"/>
    <property type="gene ID" value="GUITHDRAFT_153779"/>
</dbReference>
<keyword evidence="4" id="KW-1185">Reference proteome</keyword>
<organism evidence="2">
    <name type="scientific">Guillardia theta (strain CCMP2712)</name>
    <name type="common">Cryptophyte</name>
    <dbReference type="NCBI Taxonomy" id="905079"/>
    <lineage>
        <taxon>Eukaryota</taxon>
        <taxon>Cryptophyceae</taxon>
        <taxon>Pyrenomonadales</taxon>
        <taxon>Geminigeraceae</taxon>
        <taxon>Guillardia</taxon>
    </lineage>
</organism>
<dbReference type="Proteomes" id="UP000011087">
    <property type="component" value="Unassembled WGS sequence"/>
</dbReference>
<dbReference type="RefSeq" id="XP_005828550.1">
    <property type="nucleotide sequence ID" value="XM_005828493.1"/>
</dbReference>
<reference evidence="4" key="2">
    <citation type="submission" date="2012-11" db="EMBL/GenBank/DDBJ databases">
        <authorList>
            <person name="Kuo A."/>
            <person name="Curtis B.A."/>
            <person name="Tanifuji G."/>
            <person name="Burki F."/>
            <person name="Gruber A."/>
            <person name="Irimia M."/>
            <person name="Maruyama S."/>
            <person name="Arias M.C."/>
            <person name="Ball S.G."/>
            <person name="Gile G.H."/>
            <person name="Hirakawa Y."/>
            <person name="Hopkins J.F."/>
            <person name="Rensing S.A."/>
            <person name="Schmutz J."/>
            <person name="Symeonidi A."/>
            <person name="Elias M."/>
            <person name="Eveleigh R.J."/>
            <person name="Herman E.K."/>
            <person name="Klute M.J."/>
            <person name="Nakayama T."/>
            <person name="Obornik M."/>
            <person name="Reyes-Prieto A."/>
            <person name="Armbrust E.V."/>
            <person name="Aves S.J."/>
            <person name="Beiko R.G."/>
            <person name="Coutinho P."/>
            <person name="Dacks J.B."/>
            <person name="Durnford D.G."/>
            <person name="Fast N.M."/>
            <person name="Green B.R."/>
            <person name="Grisdale C."/>
            <person name="Hempe F."/>
            <person name="Henrissat B."/>
            <person name="Hoppner M.P."/>
            <person name="Ishida K.-I."/>
            <person name="Kim E."/>
            <person name="Koreny L."/>
            <person name="Kroth P.G."/>
            <person name="Liu Y."/>
            <person name="Malik S.-B."/>
            <person name="Maier U.G."/>
            <person name="McRose D."/>
            <person name="Mock T."/>
            <person name="Neilson J.A."/>
            <person name="Onodera N.T."/>
            <person name="Poole A.M."/>
            <person name="Pritham E.J."/>
            <person name="Richards T.A."/>
            <person name="Rocap G."/>
            <person name="Roy S.W."/>
            <person name="Sarai C."/>
            <person name="Schaack S."/>
            <person name="Shirato S."/>
            <person name="Slamovits C.H."/>
            <person name="Spencer D.F."/>
            <person name="Suzuki S."/>
            <person name="Worden A.Z."/>
            <person name="Zauner S."/>
            <person name="Barry K."/>
            <person name="Bell C."/>
            <person name="Bharti A.K."/>
            <person name="Crow J.A."/>
            <person name="Grimwood J."/>
            <person name="Kramer R."/>
            <person name="Lindquist E."/>
            <person name="Lucas S."/>
            <person name="Salamov A."/>
            <person name="McFadden G.I."/>
            <person name="Lane C.E."/>
            <person name="Keeling P.J."/>
            <person name="Gray M.W."/>
            <person name="Grigoriev I.V."/>
            <person name="Archibald J.M."/>
        </authorList>
    </citation>
    <scope>NUCLEOTIDE SEQUENCE</scope>
    <source>
        <strain evidence="4">CCMP2712</strain>
    </source>
</reference>
<reference evidence="2 4" key="1">
    <citation type="journal article" date="2012" name="Nature">
        <title>Algal genomes reveal evolutionary mosaicism and the fate of nucleomorphs.</title>
        <authorList>
            <consortium name="DOE Joint Genome Institute"/>
            <person name="Curtis B.A."/>
            <person name="Tanifuji G."/>
            <person name="Burki F."/>
            <person name="Gruber A."/>
            <person name="Irimia M."/>
            <person name="Maruyama S."/>
            <person name="Arias M.C."/>
            <person name="Ball S.G."/>
            <person name="Gile G.H."/>
            <person name="Hirakawa Y."/>
            <person name="Hopkins J.F."/>
            <person name="Kuo A."/>
            <person name="Rensing S.A."/>
            <person name="Schmutz J."/>
            <person name="Symeonidi A."/>
            <person name="Elias M."/>
            <person name="Eveleigh R.J."/>
            <person name="Herman E.K."/>
            <person name="Klute M.J."/>
            <person name="Nakayama T."/>
            <person name="Obornik M."/>
            <person name="Reyes-Prieto A."/>
            <person name="Armbrust E.V."/>
            <person name="Aves S.J."/>
            <person name="Beiko R.G."/>
            <person name="Coutinho P."/>
            <person name="Dacks J.B."/>
            <person name="Durnford D.G."/>
            <person name="Fast N.M."/>
            <person name="Green B.R."/>
            <person name="Grisdale C.J."/>
            <person name="Hempel F."/>
            <person name="Henrissat B."/>
            <person name="Hoppner M.P."/>
            <person name="Ishida K."/>
            <person name="Kim E."/>
            <person name="Koreny L."/>
            <person name="Kroth P.G."/>
            <person name="Liu Y."/>
            <person name="Malik S.B."/>
            <person name="Maier U.G."/>
            <person name="McRose D."/>
            <person name="Mock T."/>
            <person name="Neilson J.A."/>
            <person name="Onodera N.T."/>
            <person name="Poole A.M."/>
            <person name="Pritham E.J."/>
            <person name="Richards T.A."/>
            <person name="Rocap G."/>
            <person name="Roy S.W."/>
            <person name="Sarai C."/>
            <person name="Schaack S."/>
            <person name="Shirato S."/>
            <person name="Slamovits C.H."/>
            <person name="Spencer D.F."/>
            <person name="Suzuki S."/>
            <person name="Worden A.Z."/>
            <person name="Zauner S."/>
            <person name="Barry K."/>
            <person name="Bell C."/>
            <person name="Bharti A.K."/>
            <person name="Crow J.A."/>
            <person name="Grimwood J."/>
            <person name="Kramer R."/>
            <person name="Lindquist E."/>
            <person name="Lucas S."/>
            <person name="Salamov A."/>
            <person name="McFadden G.I."/>
            <person name="Lane C.E."/>
            <person name="Keeling P.J."/>
            <person name="Gray M.W."/>
            <person name="Grigoriev I.V."/>
            <person name="Archibald J.M."/>
        </authorList>
    </citation>
    <scope>NUCLEOTIDE SEQUENCE</scope>
    <source>
        <strain evidence="2 4">CCMP2712</strain>
    </source>
</reference>
<proteinExistence type="predicted"/>
<evidence type="ECO:0000313" key="3">
    <source>
        <dbReference type="EnsemblProtists" id="EKX41570"/>
    </source>
</evidence>
<protein>
    <submittedName>
        <fullName evidence="2 3">Uncharacterized protein</fullName>
    </submittedName>
</protein>
<dbReference type="GeneID" id="17298292"/>
<dbReference type="KEGG" id="gtt:GUITHDRAFT_153779"/>